<dbReference type="InterPro" id="IPR028883">
    <property type="entry name" value="tRNA_aden_deaminase"/>
</dbReference>
<dbReference type="NCBIfam" id="NF008113">
    <property type="entry name" value="PRK10860.1"/>
    <property type="match status" value="1"/>
</dbReference>
<dbReference type="Gene3D" id="3.40.140.10">
    <property type="entry name" value="Cytidine Deaminase, domain 2"/>
    <property type="match status" value="1"/>
</dbReference>
<dbReference type="PROSITE" id="PS00903">
    <property type="entry name" value="CYT_DCMP_DEAMINASES_1"/>
    <property type="match status" value="1"/>
</dbReference>
<dbReference type="EC" id="3.5.4.33" evidence="8"/>
<dbReference type="InterPro" id="IPR016192">
    <property type="entry name" value="APOBEC/CMP_deaminase_Zn-bd"/>
</dbReference>
<dbReference type="EMBL" id="JACOII010000011">
    <property type="protein sequence ID" value="MBI6547509.1"/>
    <property type="molecule type" value="Genomic_DNA"/>
</dbReference>
<sequence length="180" mass="20070">MTEIDTVTETHIATHTATHSDEYWMRRAMELAMQAQAKDEIPVGAVLVANNRIIAEGFNHPIIDHDPTAHAEIMALRRGGIQLQNYRLLNTTLYVTLEPCVMCAGAMVHSRIQRLVYGASDMKTGAAGSLIDILRHPGMNHQIEITGGVLAEECSTMLSSFFKQRREQHKALKKLKASYD</sequence>
<organism evidence="10 11">
    <name type="scientific">Xenorhabdus lircayensis</name>
    <dbReference type="NCBI Taxonomy" id="2763499"/>
    <lineage>
        <taxon>Bacteria</taxon>
        <taxon>Pseudomonadati</taxon>
        <taxon>Pseudomonadota</taxon>
        <taxon>Gammaproteobacteria</taxon>
        <taxon>Enterobacterales</taxon>
        <taxon>Morganellaceae</taxon>
        <taxon>Xenorhabdus</taxon>
    </lineage>
</organism>
<comment type="cofactor">
    <cofactor evidence="8">
        <name>Zn(2+)</name>
        <dbReference type="ChEBI" id="CHEBI:29105"/>
    </cofactor>
    <text evidence="8">Binds 1 zinc ion per subunit.</text>
</comment>
<dbReference type="SUPFAM" id="SSF53927">
    <property type="entry name" value="Cytidine deaminase-like"/>
    <property type="match status" value="1"/>
</dbReference>
<dbReference type="Pfam" id="PF00383">
    <property type="entry name" value="dCMP_cyt_deam_1"/>
    <property type="match status" value="1"/>
</dbReference>
<accession>A0ABS0U221</accession>
<feature type="binding site" evidence="8">
    <location>
        <position position="100"/>
    </location>
    <ligand>
        <name>Zn(2+)</name>
        <dbReference type="ChEBI" id="CHEBI:29105"/>
        <note>catalytic</note>
    </ligand>
</feature>
<dbReference type="InterPro" id="IPR002125">
    <property type="entry name" value="CMP_dCMP_dom"/>
</dbReference>
<dbReference type="PROSITE" id="PS51747">
    <property type="entry name" value="CYT_DCMP_DEAMINASES_2"/>
    <property type="match status" value="1"/>
</dbReference>
<dbReference type="CDD" id="cd01285">
    <property type="entry name" value="nucleoside_deaminase"/>
    <property type="match status" value="1"/>
</dbReference>
<evidence type="ECO:0000256" key="3">
    <source>
        <dbReference type="ARBA" id="ARBA00022694"/>
    </source>
</evidence>
<evidence type="ECO:0000259" key="9">
    <source>
        <dbReference type="PROSITE" id="PS51747"/>
    </source>
</evidence>
<dbReference type="Proteomes" id="UP000696184">
    <property type="component" value="Unassembled WGS sequence"/>
</dbReference>
<feature type="active site" description="Proton donor" evidence="8">
    <location>
        <position position="72"/>
    </location>
</feature>
<dbReference type="HAMAP" id="MF_00972">
    <property type="entry name" value="tRNA_aden_deaminase"/>
    <property type="match status" value="1"/>
</dbReference>
<comment type="subunit">
    <text evidence="2 8">Homodimer.</text>
</comment>
<keyword evidence="11" id="KW-1185">Reference proteome</keyword>
<evidence type="ECO:0000313" key="11">
    <source>
        <dbReference type="Proteomes" id="UP000696184"/>
    </source>
</evidence>
<evidence type="ECO:0000256" key="1">
    <source>
        <dbReference type="ARBA" id="ARBA00010669"/>
    </source>
</evidence>
<evidence type="ECO:0000256" key="5">
    <source>
        <dbReference type="ARBA" id="ARBA00022801"/>
    </source>
</evidence>
<feature type="binding site" evidence="8">
    <location>
        <position position="103"/>
    </location>
    <ligand>
        <name>Zn(2+)</name>
        <dbReference type="ChEBI" id="CHEBI:29105"/>
        <note>catalytic</note>
    </ligand>
</feature>
<feature type="domain" description="CMP/dCMP-type deaminase" evidence="9">
    <location>
        <begin position="19"/>
        <end position="130"/>
    </location>
</feature>
<feature type="binding site" evidence="8">
    <location>
        <position position="70"/>
    </location>
    <ligand>
        <name>Zn(2+)</name>
        <dbReference type="ChEBI" id="CHEBI:29105"/>
        <note>catalytic</note>
    </ligand>
</feature>
<name>A0ABS0U221_9GAMM</name>
<reference evidence="10 11" key="1">
    <citation type="submission" date="2020-08" db="EMBL/GenBank/DDBJ databases">
        <title>Description of Xenorhabdus lircayensis sp. nov., the symbiotic bacterium associated with the entomopathogenic nematode Steirnernema unicornum.</title>
        <authorList>
            <person name="Castaneda-Alvarez C."/>
            <person name="Prodan S."/>
            <person name="Zamorano A."/>
            <person name="San-Blas E."/>
            <person name="Aballay E."/>
        </authorList>
    </citation>
    <scope>NUCLEOTIDE SEQUENCE [LARGE SCALE GENOMIC DNA]</scope>
    <source>
        <strain evidence="10 11">VLS</strain>
    </source>
</reference>
<evidence type="ECO:0000256" key="7">
    <source>
        <dbReference type="ARBA" id="ARBA00048045"/>
    </source>
</evidence>
<comment type="similarity">
    <text evidence="1">Belongs to the cytidine and deoxycytidylate deaminase family. ADAT2 subfamily.</text>
</comment>
<dbReference type="InterPro" id="IPR016193">
    <property type="entry name" value="Cytidine_deaminase-like"/>
</dbReference>
<proteinExistence type="inferred from homology"/>
<keyword evidence="3 8" id="KW-0819">tRNA processing</keyword>
<keyword evidence="5 8" id="KW-0378">Hydrolase</keyword>
<keyword evidence="4 8" id="KW-0479">Metal-binding</keyword>
<evidence type="ECO:0000256" key="4">
    <source>
        <dbReference type="ARBA" id="ARBA00022723"/>
    </source>
</evidence>
<gene>
    <name evidence="8 10" type="primary">tadA</name>
    <name evidence="10" type="ORF">H8A87_01835</name>
</gene>
<dbReference type="PANTHER" id="PTHR11079:SF202">
    <property type="entry name" value="TRNA-SPECIFIC ADENOSINE DEAMINASE"/>
    <property type="match status" value="1"/>
</dbReference>
<comment type="catalytic activity">
    <reaction evidence="7 8">
        <text>adenosine(34) in tRNA + H2O + H(+) = inosine(34) in tRNA + NH4(+)</text>
        <dbReference type="Rhea" id="RHEA:43168"/>
        <dbReference type="Rhea" id="RHEA-COMP:10373"/>
        <dbReference type="Rhea" id="RHEA-COMP:10374"/>
        <dbReference type="ChEBI" id="CHEBI:15377"/>
        <dbReference type="ChEBI" id="CHEBI:15378"/>
        <dbReference type="ChEBI" id="CHEBI:28938"/>
        <dbReference type="ChEBI" id="CHEBI:74411"/>
        <dbReference type="ChEBI" id="CHEBI:82852"/>
        <dbReference type="EC" id="3.5.4.33"/>
    </reaction>
</comment>
<comment type="caution">
    <text evidence="10">The sequence shown here is derived from an EMBL/GenBank/DDBJ whole genome shotgun (WGS) entry which is preliminary data.</text>
</comment>
<dbReference type="PANTHER" id="PTHR11079">
    <property type="entry name" value="CYTOSINE DEAMINASE FAMILY MEMBER"/>
    <property type="match status" value="1"/>
</dbReference>
<dbReference type="GO" id="GO:0052717">
    <property type="term" value="F:tRNA-specific adenosine-34 deaminase activity"/>
    <property type="evidence" value="ECO:0007669"/>
    <property type="project" value="UniProtKB-EC"/>
</dbReference>
<protein>
    <recommendedName>
        <fullName evidence="8">tRNA-specific adenosine deaminase</fullName>
        <ecNumber evidence="8">3.5.4.33</ecNumber>
    </recommendedName>
</protein>
<comment type="function">
    <text evidence="8">Catalyzes the deamination of adenosine to inosine at the wobble position 34 of tRNA(Arg2).</text>
</comment>
<evidence type="ECO:0000256" key="6">
    <source>
        <dbReference type="ARBA" id="ARBA00022833"/>
    </source>
</evidence>
<evidence type="ECO:0000256" key="2">
    <source>
        <dbReference type="ARBA" id="ARBA00011738"/>
    </source>
</evidence>
<keyword evidence="6 8" id="KW-0862">Zinc</keyword>
<evidence type="ECO:0000313" key="10">
    <source>
        <dbReference type="EMBL" id="MBI6547509.1"/>
    </source>
</evidence>
<dbReference type="RefSeq" id="WP_198688310.1">
    <property type="nucleotide sequence ID" value="NZ_CAWPUD010000007.1"/>
</dbReference>
<evidence type="ECO:0000256" key="8">
    <source>
        <dbReference type="HAMAP-Rule" id="MF_00972"/>
    </source>
</evidence>